<keyword evidence="2" id="KW-1185">Reference proteome</keyword>
<evidence type="ECO:0000313" key="1">
    <source>
        <dbReference type="EMBL" id="KAI4821828.1"/>
    </source>
</evidence>
<protein>
    <submittedName>
        <fullName evidence="1">Uncharacterized protein</fullName>
    </submittedName>
</protein>
<dbReference type="EMBL" id="CM043792">
    <property type="protein sequence ID" value="KAI4821828.1"/>
    <property type="molecule type" value="Genomic_DNA"/>
</dbReference>
<organism evidence="1 2">
    <name type="scientific">Chaenocephalus aceratus</name>
    <name type="common">Blackfin icefish</name>
    <name type="synonym">Chaenichthys aceratus</name>
    <dbReference type="NCBI Taxonomy" id="36190"/>
    <lineage>
        <taxon>Eukaryota</taxon>
        <taxon>Metazoa</taxon>
        <taxon>Chordata</taxon>
        <taxon>Craniata</taxon>
        <taxon>Vertebrata</taxon>
        <taxon>Euteleostomi</taxon>
        <taxon>Actinopterygii</taxon>
        <taxon>Neopterygii</taxon>
        <taxon>Teleostei</taxon>
        <taxon>Neoteleostei</taxon>
        <taxon>Acanthomorphata</taxon>
        <taxon>Eupercaria</taxon>
        <taxon>Perciformes</taxon>
        <taxon>Notothenioidei</taxon>
        <taxon>Channichthyidae</taxon>
        <taxon>Chaenocephalus</taxon>
    </lineage>
</organism>
<gene>
    <name evidence="1" type="ORF">KUCAC02_007409</name>
</gene>
<reference evidence="1" key="1">
    <citation type="submission" date="2022-05" db="EMBL/GenBank/DDBJ databases">
        <title>Chromosome-level genome of Chaenocephalus aceratus.</title>
        <authorList>
            <person name="Park H."/>
        </authorList>
    </citation>
    <scope>NUCLEOTIDE SEQUENCE</scope>
    <source>
        <strain evidence="1">KU_202001</strain>
    </source>
</reference>
<accession>A0ACB9X5E3</accession>
<comment type="caution">
    <text evidence="1">The sequence shown here is derived from an EMBL/GenBank/DDBJ whole genome shotgun (WGS) entry which is preliminary data.</text>
</comment>
<sequence>MVSAQRQGLCDLMGPTLPVTRRLITQEGTDTYHPISPGPTQRGFDQQRAKGSKGGSQGRRRDRGRGLKEDRRPRCYRTTLRRLMSQIQ</sequence>
<proteinExistence type="predicted"/>
<name>A0ACB9X5E3_CHAAC</name>
<evidence type="ECO:0000313" key="2">
    <source>
        <dbReference type="Proteomes" id="UP001057452"/>
    </source>
</evidence>
<dbReference type="Proteomes" id="UP001057452">
    <property type="component" value="Chromosome 8"/>
</dbReference>